<dbReference type="AlphaFoldDB" id="A0A1I1EE54"/>
<dbReference type="InterPro" id="IPR036388">
    <property type="entry name" value="WH-like_DNA-bd_sf"/>
</dbReference>
<keyword evidence="2" id="KW-0678">Repressor</keyword>
<protein>
    <submittedName>
        <fullName evidence="8">Fur family transcriptional regulator, ferric uptake regulator</fullName>
    </submittedName>
</protein>
<keyword evidence="7" id="KW-0479">Metal-binding</keyword>
<dbReference type="OrthoDB" id="594893at2"/>
<proteinExistence type="inferred from homology"/>
<feature type="binding site" evidence="7">
    <location>
        <position position="98"/>
    </location>
    <ligand>
        <name>Zn(2+)</name>
        <dbReference type="ChEBI" id="CHEBI:29105"/>
    </ligand>
</feature>
<evidence type="ECO:0000256" key="6">
    <source>
        <dbReference type="ARBA" id="ARBA00023163"/>
    </source>
</evidence>
<dbReference type="GO" id="GO:0008270">
    <property type="term" value="F:zinc ion binding"/>
    <property type="evidence" value="ECO:0007669"/>
    <property type="project" value="TreeGrafter"/>
</dbReference>
<feature type="binding site" evidence="7">
    <location>
        <position position="134"/>
    </location>
    <ligand>
        <name>Zn(2+)</name>
        <dbReference type="ChEBI" id="CHEBI:29105"/>
    </ligand>
</feature>
<dbReference type="InterPro" id="IPR043135">
    <property type="entry name" value="Fur_C"/>
</dbReference>
<evidence type="ECO:0000313" key="9">
    <source>
        <dbReference type="Proteomes" id="UP000199438"/>
    </source>
</evidence>
<dbReference type="GO" id="GO:0003700">
    <property type="term" value="F:DNA-binding transcription factor activity"/>
    <property type="evidence" value="ECO:0007669"/>
    <property type="project" value="InterPro"/>
</dbReference>
<dbReference type="GO" id="GO:0045892">
    <property type="term" value="P:negative regulation of DNA-templated transcription"/>
    <property type="evidence" value="ECO:0007669"/>
    <property type="project" value="TreeGrafter"/>
</dbReference>
<keyword evidence="5" id="KW-0238">DNA-binding</keyword>
<keyword evidence="4" id="KW-0805">Transcription regulation</keyword>
<dbReference type="Pfam" id="PF01475">
    <property type="entry name" value="FUR"/>
    <property type="match status" value="1"/>
</dbReference>
<dbReference type="GO" id="GO:1900376">
    <property type="term" value="P:regulation of secondary metabolite biosynthetic process"/>
    <property type="evidence" value="ECO:0007669"/>
    <property type="project" value="TreeGrafter"/>
</dbReference>
<evidence type="ECO:0000256" key="2">
    <source>
        <dbReference type="ARBA" id="ARBA00022491"/>
    </source>
</evidence>
<dbReference type="Gene3D" id="3.30.1490.190">
    <property type="match status" value="1"/>
</dbReference>
<dbReference type="RefSeq" id="WP_092540154.1">
    <property type="nucleotide sequence ID" value="NZ_FOKV01000001.1"/>
</dbReference>
<keyword evidence="9" id="KW-1185">Reference proteome</keyword>
<evidence type="ECO:0000256" key="3">
    <source>
        <dbReference type="ARBA" id="ARBA00022833"/>
    </source>
</evidence>
<sequence length="136" mass="14974">MEEIEAILKAKGIRPTAVRLLVYKFMAKESLAMSLNDIEAAFGQTERTTLFRSLKLFEEKGLVHKIEDGSGTAKFALETAGENNVSDKLHLHFHCSKCGETQCLTDQTIPNISLPKGFKATDANLVVKGLCDKCSK</sequence>
<keyword evidence="3 7" id="KW-0862">Zinc</keyword>
<feature type="binding site" evidence="7">
    <location>
        <position position="131"/>
    </location>
    <ligand>
        <name>Zn(2+)</name>
        <dbReference type="ChEBI" id="CHEBI:29105"/>
    </ligand>
</feature>
<organism evidence="8 9">
    <name type="scientific">Zunongwangia mangrovi</name>
    <dbReference type="NCBI Taxonomy" id="1334022"/>
    <lineage>
        <taxon>Bacteria</taxon>
        <taxon>Pseudomonadati</taxon>
        <taxon>Bacteroidota</taxon>
        <taxon>Flavobacteriia</taxon>
        <taxon>Flavobacteriales</taxon>
        <taxon>Flavobacteriaceae</taxon>
        <taxon>Zunongwangia</taxon>
    </lineage>
</organism>
<dbReference type="GO" id="GO:0000976">
    <property type="term" value="F:transcription cis-regulatory region binding"/>
    <property type="evidence" value="ECO:0007669"/>
    <property type="project" value="TreeGrafter"/>
</dbReference>
<dbReference type="Proteomes" id="UP000199438">
    <property type="component" value="Unassembled WGS sequence"/>
</dbReference>
<evidence type="ECO:0000256" key="5">
    <source>
        <dbReference type="ARBA" id="ARBA00023125"/>
    </source>
</evidence>
<dbReference type="PANTHER" id="PTHR33202:SF22">
    <property type="entry name" value="HYDROGEN PEROXIDE SENSITIVE REPRESSOR"/>
    <property type="match status" value="1"/>
</dbReference>
<name>A0A1I1EE54_9FLAO</name>
<comment type="similarity">
    <text evidence="1">Belongs to the Fur family.</text>
</comment>
<evidence type="ECO:0000256" key="1">
    <source>
        <dbReference type="ARBA" id="ARBA00007957"/>
    </source>
</evidence>
<feature type="binding site" evidence="7">
    <location>
        <position position="95"/>
    </location>
    <ligand>
        <name>Zn(2+)</name>
        <dbReference type="ChEBI" id="CHEBI:29105"/>
    </ligand>
</feature>
<keyword evidence="6" id="KW-0804">Transcription</keyword>
<dbReference type="Gene3D" id="1.10.10.10">
    <property type="entry name" value="Winged helix-like DNA-binding domain superfamily/Winged helix DNA-binding domain"/>
    <property type="match status" value="1"/>
</dbReference>
<dbReference type="InterPro" id="IPR036390">
    <property type="entry name" value="WH_DNA-bd_sf"/>
</dbReference>
<reference evidence="9" key="1">
    <citation type="submission" date="2016-10" db="EMBL/GenBank/DDBJ databases">
        <authorList>
            <person name="Varghese N."/>
            <person name="Submissions S."/>
        </authorList>
    </citation>
    <scope>NUCLEOTIDE SEQUENCE [LARGE SCALE GENOMIC DNA]</scope>
    <source>
        <strain evidence="9">DSM 24499</strain>
    </source>
</reference>
<evidence type="ECO:0000313" key="8">
    <source>
        <dbReference type="EMBL" id="SFB85056.1"/>
    </source>
</evidence>
<accession>A0A1I1EE54</accession>
<gene>
    <name evidence="8" type="ORF">SAMN04487907_101907</name>
</gene>
<evidence type="ECO:0000256" key="4">
    <source>
        <dbReference type="ARBA" id="ARBA00023015"/>
    </source>
</evidence>
<comment type="cofactor">
    <cofactor evidence="7">
        <name>Zn(2+)</name>
        <dbReference type="ChEBI" id="CHEBI:29105"/>
    </cofactor>
    <text evidence="7">Binds 1 zinc ion per subunit.</text>
</comment>
<dbReference type="SUPFAM" id="SSF46785">
    <property type="entry name" value="Winged helix' DNA-binding domain"/>
    <property type="match status" value="1"/>
</dbReference>
<evidence type="ECO:0000256" key="7">
    <source>
        <dbReference type="PIRSR" id="PIRSR602481-1"/>
    </source>
</evidence>
<dbReference type="PANTHER" id="PTHR33202">
    <property type="entry name" value="ZINC UPTAKE REGULATION PROTEIN"/>
    <property type="match status" value="1"/>
</dbReference>
<dbReference type="EMBL" id="FOKV01000001">
    <property type="protein sequence ID" value="SFB85056.1"/>
    <property type="molecule type" value="Genomic_DNA"/>
</dbReference>
<dbReference type="STRING" id="1334022.SAMN04487907_101907"/>
<dbReference type="InterPro" id="IPR002481">
    <property type="entry name" value="FUR"/>
</dbReference>